<dbReference type="EMBL" id="MEXN01000004">
    <property type="protein sequence ID" value="OGD03889.1"/>
    <property type="molecule type" value="Genomic_DNA"/>
</dbReference>
<sequence>MLEKGFTADDFNNAICAKVCGVKRDWGTFGCSRCEKPGPRLDTAKGEFFVEPGVSGSFVLRVLEGASCNMADPVRKLLLEKSVGELLA</sequence>
<gene>
    <name evidence="1" type="ORF">A2989_04280</name>
</gene>
<name>A0A1F4ZBY2_9BACT</name>
<protein>
    <submittedName>
        <fullName evidence="1">Uncharacterized protein</fullName>
    </submittedName>
</protein>
<evidence type="ECO:0000313" key="2">
    <source>
        <dbReference type="Proteomes" id="UP000177080"/>
    </source>
</evidence>
<organism evidence="1 2">
    <name type="scientific">Candidatus Amesbacteria bacterium RIFCSPLOWO2_01_FULL_48_25</name>
    <dbReference type="NCBI Taxonomy" id="1797259"/>
    <lineage>
        <taxon>Bacteria</taxon>
        <taxon>Candidatus Amesiibacteriota</taxon>
    </lineage>
</organism>
<comment type="caution">
    <text evidence="1">The sequence shown here is derived from an EMBL/GenBank/DDBJ whole genome shotgun (WGS) entry which is preliminary data.</text>
</comment>
<proteinExistence type="predicted"/>
<dbReference type="STRING" id="1797259.A2989_04280"/>
<reference evidence="1 2" key="1">
    <citation type="journal article" date="2016" name="Nat. Commun.">
        <title>Thousands of microbial genomes shed light on interconnected biogeochemical processes in an aquifer system.</title>
        <authorList>
            <person name="Anantharaman K."/>
            <person name="Brown C.T."/>
            <person name="Hug L.A."/>
            <person name="Sharon I."/>
            <person name="Castelle C.J."/>
            <person name="Probst A.J."/>
            <person name="Thomas B.C."/>
            <person name="Singh A."/>
            <person name="Wilkins M.J."/>
            <person name="Karaoz U."/>
            <person name="Brodie E.L."/>
            <person name="Williams K.H."/>
            <person name="Hubbard S.S."/>
            <person name="Banfield J.F."/>
        </authorList>
    </citation>
    <scope>NUCLEOTIDE SEQUENCE [LARGE SCALE GENOMIC DNA]</scope>
</reference>
<accession>A0A1F4ZBY2</accession>
<dbReference type="Proteomes" id="UP000177080">
    <property type="component" value="Unassembled WGS sequence"/>
</dbReference>
<evidence type="ECO:0000313" key="1">
    <source>
        <dbReference type="EMBL" id="OGD03889.1"/>
    </source>
</evidence>
<dbReference type="AlphaFoldDB" id="A0A1F4ZBY2"/>